<evidence type="ECO:0000256" key="1">
    <source>
        <dbReference type="SAM" id="MobiDB-lite"/>
    </source>
</evidence>
<keyword evidence="3" id="KW-1185">Reference proteome</keyword>
<dbReference type="AlphaFoldDB" id="A0AAV3YPS0"/>
<protein>
    <submittedName>
        <fullName evidence="2">Histone-lysine N-methyltransferase SETMAR</fullName>
    </submittedName>
</protein>
<name>A0AAV3YPS0_9GAST</name>
<gene>
    <name evidence="2" type="ORF">PoB_001054400</name>
</gene>
<comment type="caution">
    <text evidence="2">The sequence shown here is derived from an EMBL/GenBank/DDBJ whole genome shotgun (WGS) entry which is preliminary data.</text>
</comment>
<sequence>MINLAIAKSLSDGSPKCCQMSRSARESKSPNSCCTGVNKKVMKPLMWGLSGTIVPGTSFLNTSSLEIKLGYTCALQRQNATQRHGSTRPLLTQKSSKSSNRQQK</sequence>
<evidence type="ECO:0000313" key="2">
    <source>
        <dbReference type="EMBL" id="GFN84038.1"/>
    </source>
</evidence>
<evidence type="ECO:0000313" key="3">
    <source>
        <dbReference type="Proteomes" id="UP000735302"/>
    </source>
</evidence>
<dbReference type="EMBL" id="BLXT01001274">
    <property type="protein sequence ID" value="GFN84038.1"/>
    <property type="molecule type" value="Genomic_DNA"/>
</dbReference>
<organism evidence="2 3">
    <name type="scientific">Plakobranchus ocellatus</name>
    <dbReference type="NCBI Taxonomy" id="259542"/>
    <lineage>
        <taxon>Eukaryota</taxon>
        <taxon>Metazoa</taxon>
        <taxon>Spiralia</taxon>
        <taxon>Lophotrochozoa</taxon>
        <taxon>Mollusca</taxon>
        <taxon>Gastropoda</taxon>
        <taxon>Heterobranchia</taxon>
        <taxon>Euthyneura</taxon>
        <taxon>Panpulmonata</taxon>
        <taxon>Sacoglossa</taxon>
        <taxon>Placobranchoidea</taxon>
        <taxon>Plakobranchidae</taxon>
        <taxon>Plakobranchus</taxon>
    </lineage>
</organism>
<accession>A0AAV3YPS0</accession>
<feature type="compositionally biased region" description="Low complexity" evidence="1">
    <location>
        <begin position="93"/>
        <end position="104"/>
    </location>
</feature>
<proteinExistence type="predicted"/>
<dbReference type="Proteomes" id="UP000735302">
    <property type="component" value="Unassembled WGS sequence"/>
</dbReference>
<reference evidence="2 3" key="1">
    <citation type="journal article" date="2021" name="Elife">
        <title>Chloroplast acquisition without the gene transfer in kleptoplastic sea slugs, Plakobranchus ocellatus.</title>
        <authorList>
            <person name="Maeda T."/>
            <person name="Takahashi S."/>
            <person name="Yoshida T."/>
            <person name="Shimamura S."/>
            <person name="Takaki Y."/>
            <person name="Nagai Y."/>
            <person name="Toyoda A."/>
            <person name="Suzuki Y."/>
            <person name="Arimoto A."/>
            <person name="Ishii H."/>
            <person name="Satoh N."/>
            <person name="Nishiyama T."/>
            <person name="Hasebe M."/>
            <person name="Maruyama T."/>
            <person name="Minagawa J."/>
            <person name="Obokata J."/>
            <person name="Shigenobu S."/>
        </authorList>
    </citation>
    <scope>NUCLEOTIDE SEQUENCE [LARGE SCALE GENOMIC DNA]</scope>
</reference>
<feature type="compositionally biased region" description="Polar residues" evidence="1">
    <location>
        <begin position="78"/>
        <end position="92"/>
    </location>
</feature>
<feature type="region of interest" description="Disordered" evidence="1">
    <location>
        <begin position="78"/>
        <end position="104"/>
    </location>
</feature>